<name>A0A6T8DTG6_9CRYP</name>
<dbReference type="EMBL" id="HBEZ01055787">
    <property type="protein sequence ID" value="CAD8658239.1"/>
    <property type="molecule type" value="Transcribed_RNA"/>
</dbReference>
<evidence type="ECO:0000313" key="2">
    <source>
        <dbReference type="EMBL" id="CAD8658239.1"/>
    </source>
</evidence>
<feature type="region of interest" description="Disordered" evidence="1">
    <location>
        <begin position="262"/>
        <end position="313"/>
    </location>
</feature>
<reference evidence="2" key="1">
    <citation type="submission" date="2021-01" db="EMBL/GenBank/DDBJ databases">
        <authorList>
            <person name="Corre E."/>
            <person name="Pelletier E."/>
            <person name="Niang G."/>
            <person name="Scheremetjew M."/>
            <person name="Finn R."/>
            <person name="Kale V."/>
            <person name="Holt S."/>
            <person name="Cochrane G."/>
            <person name="Meng A."/>
            <person name="Brown T."/>
            <person name="Cohen L."/>
        </authorList>
    </citation>
    <scope>NUCLEOTIDE SEQUENCE</scope>
    <source>
        <strain evidence="2">CCAP979/52</strain>
    </source>
</reference>
<dbReference type="EMBL" id="HBEZ01055788">
    <property type="protein sequence ID" value="CAD8658241.1"/>
    <property type="molecule type" value="Transcribed_RNA"/>
</dbReference>
<gene>
    <name evidence="2" type="ORF">CCUR1050_LOCUS30643</name>
    <name evidence="3" type="ORF">CCUR1050_LOCUS30644</name>
</gene>
<organism evidence="2">
    <name type="scientific">Cryptomonas curvata</name>
    <dbReference type="NCBI Taxonomy" id="233186"/>
    <lineage>
        <taxon>Eukaryota</taxon>
        <taxon>Cryptophyceae</taxon>
        <taxon>Cryptomonadales</taxon>
        <taxon>Cryptomonadaceae</taxon>
        <taxon>Cryptomonas</taxon>
    </lineage>
</organism>
<evidence type="ECO:0000313" key="3">
    <source>
        <dbReference type="EMBL" id="CAD8658241.1"/>
    </source>
</evidence>
<proteinExistence type="predicted"/>
<dbReference type="AlphaFoldDB" id="A0A6T8DTG6"/>
<feature type="compositionally biased region" description="Basic and acidic residues" evidence="1">
    <location>
        <begin position="278"/>
        <end position="294"/>
    </location>
</feature>
<evidence type="ECO:0000256" key="1">
    <source>
        <dbReference type="SAM" id="MobiDB-lite"/>
    </source>
</evidence>
<protein>
    <submittedName>
        <fullName evidence="2">Uncharacterized protein</fullName>
    </submittedName>
</protein>
<feature type="region of interest" description="Disordered" evidence="1">
    <location>
        <begin position="333"/>
        <end position="352"/>
    </location>
</feature>
<sequence length="408" mass="45188">MRTPTNRADPDYGVDYAATRTDRILAGVRPLYVPSDASTVTCTGAPFHVDDAFAADLKGAHVITFSGMGKAQQIMLNLIRSGLDDSMFPTLNKTLPASDLLQKFWMLLANKIHRFRSHILKYVEQWSMTPLATAADFYSALRQYTALATAKNILEYKLPLDLNPDFTAQLLTGLRRNIDSAPIDIRHDMTSVVDELIRLGPDVHLPASALTIAIGSLYPDPPIAVDKQPDDNAMIASLPSLRLVSSDATDYSSAQTAFVAQPAHAGYQRRGNDTQPRSVDRPRSVSHRSEDSRPRPTSRAGPRRDDSPPPDDTLERLQQSFRDLQSDLAQHCRKTNAAQGAKNVQHRQQPPKAAALYSSHKEPDTIDQAFDSEYALHARAQLAANDAYSRELTKAQSFDLPSEYEYDS</sequence>
<accession>A0A6T8DTG6</accession>